<dbReference type="CDD" id="cd03244">
    <property type="entry name" value="ABCC_MRP_domain2"/>
    <property type="match status" value="1"/>
</dbReference>
<feature type="compositionally biased region" description="Polar residues" evidence="12">
    <location>
        <begin position="601"/>
        <end position="612"/>
    </location>
</feature>
<reference evidence="16 17" key="1">
    <citation type="journal article" date="2020" name="Nature">
        <title>Six reference-quality genomes reveal evolution of bat adaptations.</title>
        <authorList>
            <person name="Jebb D."/>
            <person name="Huang Z."/>
            <person name="Pippel M."/>
            <person name="Hughes G.M."/>
            <person name="Lavrichenko K."/>
            <person name="Devanna P."/>
            <person name="Winkler S."/>
            <person name="Jermiin L.S."/>
            <person name="Skirmuntt E.C."/>
            <person name="Katzourakis A."/>
            <person name="Burkitt-Gray L."/>
            <person name="Ray D.A."/>
            <person name="Sullivan K.A.M."/>
            <person name="Roscito J.G."/>
            <person name="Kirilenko B.M."/>
            <person name="Davalos L.M."/>
            <person name="Corthals A.P."/>
            <person name="Power M.L."/>
            <person name="Jones G."/>
            <person name="Ransome R.D."/>
            <person name="Dechmann D.K.N."/>
            <person name="Locatelli A.G."/>
            <person name="Puechmaille S.J."/>
            <person name="Fedrigo O."/>
            <person name="Jarvis E.D."/>
            <person name="Hiller M."/>
            <person name="Vernes S.C."/>
            <person name="Myers E.W."/>
            <person name="Teeling E.C."/>
        </authorList>
    </citation>
    <scope>NUCLEOTIDE SEQUENCE [LARGE SCALE GENOMIC DNA]</scope>
    <source>
        <strain evidence="16">Bat1K_MPI-CBG_1</strain>
    </source>
</reference>
<keyword evidence="4" id="KW-0547">Nucleotide-binding</keyword>
<dbReference type="EMBL" id="JABVXQ010000012">
    <property type="protein sequence ID" value="KAF6083624.1"/>
    <property type="molecule type" value="Genomic_DNA"/>
</dbReference>
<comment type="subcellular location">
    <subcellularLocation>
        <location evidence="1">Membrane</location>
        <topology evidence="1">Multi-pass membrane protein</topology>
    </subcellularLocation>
</comment>
<dbReference type="Gene3D" id="1.20.1560.10">
    <property type="entry name" value="ABC transporter type 1, transmembrane domain"/>
    <property type="match status" value="2"/>
</dbReference>
<protein>
    <submittedName>
        <fullName evidence="16">ATP binding cassette subfamily C member 4</fullName>
    </submittedName>
</protein>
<evidence type="ECO:0000256" key="7">
    <source>
        <dbReference type="ARBA" id="ARBA00023136"/>
    </source>
</evidence>
<feature type="region of interest" description="Disordered" evidence="12">
    <location>
        <begin position="562"/>
        <end position="617"/>
    </location>
</feature>
<dbReference type="InterPro" id="IPR050173">
    <property type="entry name" value="ABC_transporter_C-like"/>
</dbReference>
<dbReference type="FunFam" id="3.40.50.300:FF:000482">
    <property type="entry name" value="Multidrug resistance-associated protein member 4"/>
    <property type="match status" value="1"/>
</dbReference>
<comment type="catalytic activity">
    <reaction evidence="10">
        <text>17beta-estradiol 17-O-(beta-D-glucuronate)(in) + ATP + H2O = 17beta-estradiol 17-O-(beta-D-glucuronate)(out) + ADP + phosphate + H(+)</text>
        <dbReference type="Rhea" id="RHEA:60128"/>
        <dbReference type="ChEBI" id="CHEBI:15377"/>
        <dbReference type="ChEBI" id="CHEBI:15378"/>
        <dbReference type="ChEBI" id="CHEBI:30616"/>
        <dbReference type="ChEBI" id="CHEBI:43474"/>
        <dbReference type="ChEBI" id="CHEBI:82961"/>
        <dbReference type="ChEBI" id="CHEBI:456216"/>
    </reaction>
    <physiologicalReaction direction="left-to-right" evidence="10">
        <dbReference type="Rhea" id="RHEA:60129"/>
    </physiologicalReaction>
</comment>
<dbReference type="InterPro" id="IPR003439">
    <property type="entry name" value="ABC_transporter-like_ATP-bd"/>
</dbReference>
<proteinExistence type="predicted"/>
<dbReference type="GO" id="GO:0016323">
    <property type="term" value="C:basolateral plasma membrane"/>
    <property type="evidence" value="ECO:0007669"/>
    <property type="project" value="UniProtKB-ARBA"/>
</dbReference>
<dbReference type="FunFam" id="1.20.1560.10:FF:000014">
    <property type="entry name" value="Multidrug resistance-associated protein member 4"/>
    <property type="match status" value="1"/>
</dbReference>
<accession>A0A833YZV4</accession>
<feature type="domain" description="ABC transmembrane type-1" evidence="15">
    <location>
        <begin position="643"/>
        <end position="933"/>
    </location>
</feature>
<dbReference type="InterPro" id="IPR047083">
    <property type="entry name" value="ABCC4_TMD2"/>
</dbReference>
<sequence length="1253" mass="140837">MLPVYEEVKKANPLQNANLCSRVFFCWLNPLFKIGHKRRLEEDDMYSVLPEDRSKHLGEELQRYWDKEVSRAEKDSQKPSLTKAIIKCYWKSYLILGIFTLVEALRLSNVAMGKTTTGQIVNLLSNDVNKFDQVTIFLHFLWVGPLEAIAVTVLLWMDIGIACLAGMAVLIILLPLQSCFGKLFSSLRSKTAAFTDARIRTMNEVITGIRIIKMYAWEKSFADLITNLRRKEISKILRSSYLRGMNLASFFVASKVIVFMTFTVYVLLGNVITASRVFVAVALYGAVQLTVTLFFPVAIEKVSESIVSIRRIKDFLLLDEITQPGAQLPSDGKTIVHVQDFTAFWDKASETPTLQGLSFTVRPGELLAVVGPVGAGKSSLLSAVLGELPPRQGVVTVHGRVAYVSQQPWVFSGTVRSNILFGKKFEKERYERVIKACALKKDLELLEDGDLTVIGDRGATLSGGQKARVNLARAVYQDADVYLLDDPLSAVDAEVGRHLFQLCICQTLHEKITILVTHQLQYLKAASQILILKEGKMVQKGTYTEFLRSGVDFGSLLKKENEEAEQASTSESPSLRHRTFSESSVWSQQSSRPSLKDGAPESQSVENENVQATVPEESRSEGKIGLKAYRNYFTAGANWFILIILVLMNIAAQATYVLQDWWLSYWANQQSALNTTVNGNGNVTEKLDLHWYLGIYSGLTVATVTFGFARSLLVFYVLVHSSQTLHNKMFESILKAPVLFFDRNPIGRILNRFSKDIGHMDDLLPLTYLDFIQTFLQMIAVVSVAVAVIPWVAIPLVVLGILFFFLRGYFLQTSRDIKRLESTTRSPVFSHLSSSLQGLWTIRACKTEERFQELFDAHQDLHSEAWFLFLTTSRWFAVRLDAICAIFVTVVAFGSLILSKTLDAGQVGLALSYALSLMGMFQWCVRQSAEVENMMISVERVMEYTDLEKEAPWESPKRPPPAWPHEGVIVFDNVNFTYSLDGPLVLKHLTALIKAREKIGIVGRTGAGKSSLISALFRLSEPEGRIWIDKILTTEIGLHDLRKKMSIIPQEPVLFTGTMRKNLDPFNEHTDEELWNALKEVQLKEAIEELPGKMDTELAESGSNFSVGQRQLVCLARAILRKNRILIIDEATANVDLRTDELIQKKIREKFAQCTVLTIAHRLNTIIDSDKIMVLDSGRLKEYDEPYVLLQNTESLFYKMVQQLGKAEAAALTETAKQVYFRRNYPDITQNGPVVVNASNGQTSALAIFETSL</sequence>
<dbReference type="InterPro" id="IPR003593">
    <property type="entry name" value="AAA+_ATPase"/>
</dbReference>
<dbReference type="PANTHER" id="PTHR24223">
    <property type="entry name" value="ATP-BINDING CASSETTE SUB-FAMILY C"/>
    <property type="match status" value="1"/>
</dbReference>
<feature type="transmembrane region" description="Helical" evidence="13">
    <location>
        <begin position="637"/>
        <end position="658"/>
    </location>
</feature>
<evidence type="ECO:0000256" key="4">
    <source>
        <dbReference type="ARBA" id="ARBA00022741"/>
    </source>
</evidence>
<comment type="catalytic activity">
    <reaction evidence="8">
        <text>ATP + H2O + xenobioticSide 1 = ADP + phosphate + xenobioticSide 2.</text>
        <dbReference type="EC" id="7.6.2.2"/>
    </reaction>
</comment>
<dbReference type="Gene3D" id="3.40.50.300">
    <property type="entry name" value="P-loop containing nucleotide triphosphate hydrolases"/>
    <property type="match status" value="2"/>
</dbReference>
<evidence type="ECO:0000256" key="9">
    <source>
        <dbReference type="ARBA" id="ARBA00047523"/>
    </source>
</evidence>
<feature type="domain" description="ABC transporter" evidence="14">
    <location>
        <begin position="336"/>
        <end position="559"/>
    </location>
</feature>
<dbReference type="FunFam" id="3.40.50.300:FF:000163">
    <property type="entry name" value="Multidrug resistance-associated protein member 4"/>
    <property type="match status" value="1"/>
</dbReference>
<dbReference type="GO" id="GO:0016887">
    <property type="term" value="F:ATP hydrolysis activity"/>
    <property type="evidence" value="ECO:0007669"/>
    <property type="project" value="InterPro"/>
</dbReference>
<dbReference type="FunFam" id="1.20.1560.10:FF:000115">
    <property type="entry name" value="multidrug resistance-associated protein 4 isoform X4"/>
    <property type="match status" value="1"/>
</dbReference>
<gene>
    <name evidence="16" type="ORF">HJG60_000054</name>
</gene>
<dbReference type="Pfam" id="PF00005">
    <property type="entry name" value="ABC_tran"/>
    <property type="match status" value="2"/>
</dbReference>
<dbReference type="InterPro" id="IPR011527">
    <property type="entry name" value="ABC1_TM_dom"/>
</dbReference>
<evidence type="ECO:0000313" key="16">
    <source>
        <dbReference type="EMBL" id="KAF6083624.1"/>
    </source>
</evidence>
<evidence type="ECO:0000259" key="15">
    <source>
        <dbReference type="PROSITE" id="PS50929"/>
    </source>
</evidence>
<feature type="transmembrane region" description="Helical" evidence="13">
    <location>
        <begin position="247"/>
        <end position="268"/>
    </location>
</feature>
<evidence type="ECO:0000256" key="13">
    <source>
        <dbReference type="SAM" id="Phobius"/>
    </source>
</evidence>
<dbReference type="PROSITE" id="PS50929">
    <property type="entry name" value="ABC_TM1F"/>
    <property type="match status" value="2"/>
</dbReference>
<dbReference type="PROSITE" id="PS50893">
    <property type="entry name" value="ABC_TRANSPORTER_2"/>
    <property type="match status" value="2"/>
</dbReference>
<keyword evidence="6 13" id="KW-1133">Transmembrane helix</keyword>
<keyword evidence="5" id="KW-0067">ATP-binding</keyword>
<dbReference type="InterPro" id="IPR027417">
    <property type="entry name" value="P-loop_NTPase"/>
</dbReference>
<dbReference type="Pfam" id="PF00664">
    <property type="entry name" value="ABC_membrane"/>
    <property type="match status" value="2"/>
</dbReference>
<dbReference type="Proteomes" id="UP000664940">
    <property type="component" value="Unassembled WGS sequence"/>
</dbReference>
<dbReference type="GO" id="GO:0005524">
    <property type="term" value="F:ATP binding"/>
    <property type="evidence" value="ECO:0007669"/>
    <property type="project" value="UniProtKB-KW"/>
</dbReference>
<feature type="transmembrane region" description="Helical" evidence="13">
    <location>
        <begin position="788"/>
        <end position="810"/>
    </location>
</feature>
<dbReference type="PROSITE" id="PS00211">
    <property type="entry name" value="ABC_TRANSPORTER_1"/>
    <property type="match status" value="2"/>
</dbReference>
<dbReference type="InterPro" id="IPR036640">
    <property type="entry name" value="ABC1_TM_sf"/>
</dbReference>
<keyword evidence="3 13" id="KW-0812">Transmembrane</keyword>
<comment type="catalytic activity">
    <reaction evidence="9">
        <text>leukotriene C4(in) + ATP + H2O = leukotriene C4(out) + ADP + phosphate + H(+)</text>
        <dbReference type="Rhea" id="RHEA:38963"/>
        <dbReference type="ChEBI" id="CHEBI:15377"/>
        <dbReference type="ChEBI" id="CHEBI:15378"/>
        <dbReference type="ChEBI" id="CHEBI:30616"/>
        <dbReference type="ChEBI" id="CHEBI:43474"/>
        <dbReference type="ChEBI" id="CHEBI:57973"/>
        <dbReference type="ChEBI" id="CHEBI:456216"/>
    </reaction>
    <physiologicalReaction direction="left-to-right" evidence="9">
        <dbReference type="Rhea" id="RHEA:38964"/>
    </physiologicalReaction>
</comment>
<dbReference type="SUPFAM" id="SSF52540">
    <property type="entry name" value="P-loop containing nucleoside triphosphate hydrolases"/>
    <property type="match status" value="2"/>
</dbReference>
<evidence type="ECO:0000256" key="3">
    <source>
        <dbReference type="ARBA" id="ARBA00022692"/>
    </source>
</evidence>
<keyword evidence="2" id="KW-0813">Transport</keyword>
<name>A0A833YZV4_9CHIR</name>
<feature type="transmembrane region" description="Helical" evidence="13">
    <location>
        <begin position="148"/>
        <end position="174"/>
    </location>
</feature>
<evidence type="ECO:0000256" key="10">
    <source>
        <dbReference type="ARBA" id="ARBA00047576"/>
    </source>
</evidence>
<dbReference type="CDD" id="cd03250">
    <property type="entry name" value="ABCC_MRP_domain1"/>
    <property type="match status" value="1"/>
</dbReference>
<organism evidence="16 17">
    <name type="scientific">Phyllostomus discolor</name>
    <name type="common">pale spear-nosed bat</name>
    <dbReference type="NCBI Taxonomy" id="89673"/>
    <lineage>
        <taxon>Eukaryota</taxon>
        <taxon>Metazoa</taxon>
        <taxon>Chordata</taxon>
        <taxon>Craniata</taxon>
        <taxon>Vertebrata</taxon>
        <taxon>Euteleostomi</taxon>
        <taxon>Mammalia</taxon>
        <taxon>Eutheria</taxon>
        <taxon>Laurasiatheria</taxon>
        <taxon>Chiroptera</taxon>
        <taxon>Yangochiroptera</taxon>
        <taxon>Phyllostomidae</taxon>
        <taxon>Phyllostominae</taxon>
        <taxon>Phyllostomus</taxon>
    </lineage>
</organism>
<dbReference type="PANTHER" id="PTHR24223:SF357">
    <property type="entry name" value="ATP-BINDING CASSETTE SUB-FAMILY C MEMBER 4"/>
    <property type="match status" value="1"/>
</dbReference>
<dbReference type="SMART" id="SM00382">
    <property type="entry name" value="AAA"/>
    <property type="match status" value="2"/>
</dbReference>
<evidence type="ECO:0000256" key="2">
    <source>
        <dbReference type="ARBA" id="ARBA00022448"/>
    </source>
</evidence>
<comment type="caution">
    <text evidence="16">The sequence shown here is derived from an EMBL/GenBank/DDBJ whole genome shotgun (WGS) entry which is preliminary data.</text>
</comment>
<dbReference type="AlphaFoldDB" id="A0A833YZV4"/>
<dbReference type="InterPro" id="IPR017871">
    <property type="entry name" value="ABC_transporter-like_CS"/>
</dbReference>
<keyword evidence="7 13" id="KW-0472">Membrane</keyword>
<dbReference type="GO" id="GO:0008559">
    <property type="term" value="F:ABC-type xenobiotic transporter activity"/>
    <property type="evidence" value="ECO:0007669"/>
    <property type="project" value="UniProtKB-EC"/>
</dbReference>
<evidence type="ECO:0000256" key="1">
    <source>
        <dbReference type="ARBA" id="ARBA00004141"/>
    </source>
</evidence>
<feature type="domain" description="ABC transmembrane type-1" evidence="15">
    <location>
        <begin position="105"/>
        <end position="303"/>
    </location>
</feature>
<feature type="compositionally biased region" description="Low complexity" evidence="12">
    <location>
        <begin position="581"/>
        <end position="593"/>
    </location>
</feature>
<evidence type="ECO:0000256" key="11">
    <source>
        <dbReference type="ARBA" id="ARBA00048007"/>
    </source>
</evidence>
<feature type="transmembrane region" description="Helical" evidence="13">
    <location>
        <begin position="695"/>
        <end position="719"/>
    </location>
</feature>
<feature type="transmembrane region" description="Helical" evidence="13">
    <location>
        <begin position="876"/>
        <end position="898"/>
    </location>
</feature>
<evidence type="ECO:0000256" key="12">
    <source>
        <dbReference type="SAM" id="MobiDB-lite"/>
    </source>
</evidence>
<feature type="transmembrane region" description="Helical" evidence="13">
    <location>
        <begin position="763"/>
        <end position="782"/>
    </location>
</feature>
<dbReference type="GO" id="GO:0015431">
    <property type="term" value="F:ABC-type glutathione S-conjugate transporter activity"/>
    <property type="evidence" value="ECO:0007669"/>
    <property type="project" value="UniProtKB-EC"/>
</dbReference>
<dbReference type="CDD" id="cd18601">
    <property type="entry name" value="ABC_6TM_MRP4_D2_like"/>
    <property type="match status" value="1"/>
</dbReference>
<feature type="domain" description="ABC transporter" evidence="14">
    <location>
        <begin position="969"/>
        <end position="1202"/>
    </location>
</feature>
<evidence type="ECO:0000256" key="6">
    <source>
        <dbReference type="ARBA" id="ARBA00022989"/>
    </source>
</evidence>
<comment type="catalytic activity">
    <reaction evidence="11">
        <text>an S-substituted glutathione(in) + ATP + H2O = an S-substituted glutathione(out) + ADP + phosphate + H(+)</text>
        <dbReference type="Rhea" id="RHEA:19121"/>
        <dbReference type="ChEBI" id="CHEBI:15377"/>
        <dbReference type="ChEBI" id="CHEBI:15378"/>
        <dbReference type="ChEBI" id="CHEBI:30616"/>
        <dbReference type="ChEBI" id="CHEBI:43474"/>
        <dbReference type="ChEBI" id="CHEBI:90779"/>
        <dbReference type="ChEBI" id="CHEBI:456216"/>
        <dbReference type="EC" id="7.6.2.3"/>
    </reaction>
    <physiologicalReaction direction="left-to-right" evidence="11">
        <dbReference type="Rhea" id="RHEA:19122"/>
    </physiologicalReaction>
</comment>
<evidence type="ECO:0000313" key="17">
    <source>
        <dbReference type="Proteomes" id="UP000664940"/>
    </source>
</evidence>
<evidence type="ECO:0000256" key="8">
    <source>
        <dbReference type="ARBA" id="ARBA00034018"/>
    </source>
</evidence>
<evidence type="ECO:0000259" key="14">
    <source>
        <dbReference type="PROSITE" id="PS50893"/>
    </source>
</evidence>
<evidence type="ECO:0000256" key="5">
    <source>
        <dbReference type="ARBA" id="ARBA00022840"/>
    </source>
</evidence>
<feature type="transmembrane region" description="Helical" evidence="13">
    <location>
        <begin position="274"/>
        <end position="299"/>
    </location>
</feature>
<dbReference type="SUPFAM" id="SSF90123">
    <property type="entry name" value="ABC transporter transmembrane region"/>
    <property type="match status" value="2"/>
</dbReference>